<name>A0A8D8NZK6_CULPI</name>
<dbReference type="EMBL" id="HBUE01312047">
    <property type="protein sequence ID" value="CAG6583687.1"/>
    <property type="molecule type" value="Transcribed_RNA"/>
</dbReference>
<organism evidence="2">
    <name type="scientific">Culex pipiens</name>
    <name type="common">House mosquito</name>
    <dbReference type="NCBI Taxonomy" id="7175"/>
    <lineage>
        <taxon>Eukaryota</taxon>
        <taxon>Metazoa</taxon>
        <taxon>Ecdysozoa</taxon>
        <taxon>Arthropoda</taxon>
        <taxon>Hexapoda</taxon>
        <taxon>Insecta</taxon>
        <taxon>Pterygota</taxon>
        <taxon>Neoptera</taxon>
        <taxon>Endopterygota</taxon>
        <taxon>Diptera</taxon>
        <taxon>Nematocera</taxon>
        <taxon>Culicoidea</taxon>
        <taxon>Culicidae</taxon>
        <taxon>Culicinae</taxon>
        <taxon>Culicini</taxon>
        <taxon>Culex</taxon>
        <taxon>Culex</taxon>
    </lineage>
</organism>
<reference evidence="2" key="1">
    <citation type="submission" date="2021-05" db="EMBL/GenBank/DDBJ databases">
        <authorList>
            <person name="Alioto T."/>
            <person name="Alioto T."/>
            <person name="Gomez Garrido J."/>
        </authorList>
    </citation>
    <scope>NUCLEOTIDE SEQUENCE</scope>
</reference>
<evidence type="ECO:0000313" key="2">
    <source>
        <dbReference type="EMBL" id="CAG6583687.1"/>
    </source>
</evidence>
<protein>
    <submittedName>
        <fullName evidence="2">(northern house mosquito) hypothetical protein</fullName>
    </submittedName>
</protein>
<accession>A0A8D8NZK6</accession>
<dbReference type="EMBL" id="HBUE01205750">
    <property type="protein sequence ID" value="CAG6531824.1"/>
    <property type="molecule type" value="Transcribed_RNA"/>
</dbReference>
<feature type="compositionally biased region" description="Basic and acidic residues" evidence="1">
    <location>
        <begin position="66"/>
        <end position="75"/>
    </location>
</feature>
<proteinExistence type="predicted"/>
<evidence type="ECO:0000256" key="1">
    <source>
        <dbReference type="SAM" id="MobiDB-lite"/>
    </source>
</evidence>
<feature type="region of interest" description="Disordered" evidence="1">
    <location>
        <begin position="27"/>
        <end position="99"/>
    </location>
</feature>
<dbReference type="AlphaFoldDB" id="A0A8D8NZK6"/>
<sequence length="152" mass="16511">MLRCGTDICTAGFVQLSFAHAHHRSGKAHGKAAPNLPDLHDHPEGIGRGTPGGPVRDRVRRVQYGENRRRDETGHHVHFNLHPGSSGRGGSSSKNTKRAAGTAILHRCRLGVRSPSELWGSSTRLCVKVSGRMSSSYSWSVLPLCVTHTFVD</sequence>